<dbReference type="Proteomes" id="UP001201262">
    <property type="component" value="Unassembled WGS sequence"/>
</dbReference>
<reference evidence="1" key="1">
    <citation type="submission" date="2021-12" db="EMBL/GenBank/DDBJ databases">
        <title>Convergent genome expansion in fungi linked to evolution of root-endophyte symbiosis.</title>
        <authorList>
            <consortium name="DOE Joint Genome Institute"/>
            <person name="Ke Y.-H."/>
            <person name="Bonito G."/>
            <person name="Liao H.-L."/>
            <person name="Looney B."/>
            <person name="Rojas-Flechas A."/>
            <person name="Nash J."/>
            <person name="Hameed K."/>
            <person name="Schadt C."/>
            <person name="Martin F."/>
            <person name="Crous P.W."/>
            <person name="Miettinen O."/>
            <person name="Magnuson J.K."/>
            <person name="Labbe J."/>
            <person name="Jacobson D."/>
            <person name="Doktycz M.J."/>
            <person name="Veneault-Fourrey C."/>
            <person name="Kuo A."/>
            <person name="Mondo S."/>
            <person name="Calhoun S."/>
            <person name="Riley R."/>
            <person name="Ohm R."/>
            <person name="LaButti K."/>
            <person name="Andreopoulos B."/>
            <person name="Pangilinan J."/>
            <person name="Nolan M."/>
            <person name="Tritt A."/>
            <person name="Clum A."/>
            <person name="Lipzen A."/>
            <person name="Daum C."/>
            <person name="Barry K."/>
            <person name="Grigoriev I.V."/>
            <person name="Vilgalys R."/>
        </authorList>
    </citation>
    <scope>NUCLEOTIDE SEQUENCE</scope>
    <source>
        <strain evidence="1">PMI_201</strain>
    </source>
</reference>
<dbReference type="InterPro" id="IPR029058">
    <property type="entry name" value="AB_hydrolase_fold"/>
</dbReference>
<evidence type="ECO:0000313" key="1">
    <source>
        <dbReference type="EMBL" id="KAH8705369.1"/>
    </source>
</evidence>
<sequence length="163" mass="18718">MTEMESFTFVQHTITSSYIREYTYATVQDQGDTLQLHVKQYIPRVIKQDAANAITIIAFGALGMPKELYEPLWEELYRQSTFSSKFSIDSIWIADLVNTGISATLNEEKLGDGPSWIEDSRDMFLLINLFRNQMRRPLIGLAHSAGGVILSHLDFFHPRLFLR</sequence>
<evidence type="ECO:0000313" key="2">
    <source>
        <dbReference type="Proteomes" id="UP001201262"/>
    </source>
</evidence>
<keyword evidence="2" id="KW-1185">Reference proteome</keyword>
<dbReference type="EMBL" id="JAJTJA010000001">
    <property type="protein sequence ID" value="KAH8705369.1"/>
    <property type="molecule type" value="Genomic_DNA"/>
</dbReference>
<accession>A0AAD4Q3S7</accession>
<dbReference type="RefSeq" id="XP_046077990.1">
    <property type="nucleotide sequence ID" value="XM_046213466.1"/>
</dbReference>
<name>A0AAD4Q3S7_9EURO</name>
<organism evidence="1 2">
    <name type="scientific">Talaromyces proteolyticus</name>
    <dbReference type="NCBI Taxonomy" id="1131652"/>
    <lineage>
        <taxon>Eukaryota</taxon>
        <taxon>Fungi</taxon>
        <taxon>Dikarya</taxon>
        <taxon>Ascomycota</taxon>
        <taxon>Pezizomycotina</taxon>
        <taxon>Eurotiomycetes</taxon>
        <taxon>Eurotiomycetidae</taxon>
        <taxon>Eurotiales</taxon>
        <taxon>Trichocomaceae</taxon>
        <taxon>Talaromyces</taxon>
        <taxon>Talaromyces sect. Bacilispori</taxon>
    </lineage>
</organism>
<gene>
    <name evidence="1" type="ORF">BGW36DRAFT_353778</name>
</gene>
<evidence type="ECO:0008006" key="3">
    <source>
        <dbReference type="Google" id="ProtNLM"/>
    </source>
</evidence>
<comment type="caution">
    <text evidence="1">The sequence shown here is derived from an EMBL/GenBank/DDBJ whole genome shotgun (WGS) entry which is preliminary data.</text>
</comment>
<dbReference type="SUPFAM" id="SSF53474">
    <property type="entry name" value="alpha/beta-Hydrolases"/>
    <property type="match status" value="1"/>
</dbReference>
<dbReference type="GeneID" id="70243753"/>
<proteinExistence type="predicted"/>
<dbReference type="Gene3D" id="3.40.50.1820">
    <property type="entry name" value="alpha/beta hydrolase"/>
    <property type="match status" value="1"/>
</dbReference>
<dbReference type="AlphaFoldDB" id="A0AAD4Q3S7"/>
<protein>
    <recommendedName>
        <fullName evidence="3">AB hydrolase-1 domain-containing protein</fullName>
    </recommendedName>
</protein>